<dbReference type="PANTHER" id="PTHR42840:SF5">
    <property type="entry name" value="NAD(P)-BINDING ROSSMANN-FOLD SUPERFAMILY PROTEIN"/>
    <property type="match status" value="1"/>
</dbReference>
<dbReference type="GO" id="GO:0000166">
    <property type="term" value="F:nucleotide binding"/>
    <property type="evidence" value="ECO:0007669"/>
    <property type="project" value="InterPro"/>
</dbReference>
<proteinExistence type="predicted"/>
<dbReference type="InterPro" id="IPR055170">
    <property type="entry name" value="GFO_IDH_MocA-like_dom"/>
</dbReference>
<evidence type="ECO:0008006" key="5">
    <source>
        <dbReference type="Google" id="ProtNLM"/>
    </source>
</evidence>
<dbReference type="GO" id="GO:0016491">
    <property type="term" value="F:oxidoreductase activity"/>
    <property type="evidence" value="ECO:0007669"/>
    <property type="project" value="TreeGrafter"/>
</dbReference>
<evidence type="ECO:0000313" key="4">
    <source>
        <dbReference type="Proteomes" id="UP000179129"/>
    </source>
</evidence>
<protein>
    <recommendedName>
        <fullName evidence="5">Oxidoreductase</fullName>
    </recommendedName>
</protein>
<dbReference type="STRING" id="1817867.A3F83_02025"/>
<feature type="non-terminal residue" evidence="3">
    <location>
        <position position="1"/>
    </location>
</feature>
<dbReference type="Gene3D" id="3.40.50.720">
    <property type="entry name" value="NAD(P)-binding Rossmann-like Domain"/>
    <property type="match status" value="1"/>
</dbReference>
<sequence>DWRLFLEEAPVEAVLVCLPIELNFPVGQAAAAAGKHVLCEKPVGQSREEARDAPGLSARYGVTYMVAEDIHFVPKFSTTAALVAEGAIGKPRFMHWNLFRYMELSDKYAKTTWRSRHVYPGGYVLDGGVHFVHVLQMLAGRVASVRAEALSIEPKLGKIDTAMALLRHENGVLSSLNMSWRARDSSSQGLRIFGEKGALLLDESGIVQVDDKGKSRKIGYKEEDGYYLQLLEFHRAVTSGSPPSISTESAAHDVEVILALLESAEKGRTIKL</sequence>
<comment type="caution">
    <text evidence="3">The sequence shown here is derived from an EMBL/GenBank/DDBJ whole genome shotgun (WGS) entry which is preliminary data.</text>
</comment>
<evidence type="ECO:0000313" key="3">
    <source>
        <dbReference type="EMBL" id="OGG05702.1"/>
    </source>
</evidence>
<gene>
    <name evidence="3" type="ORF">A3F83_02025</name>
</gene>
<dbReference type="Pfam" id="PF22725">
    <property type="entry name" value="GFO_IDH_MocA_C3"/>
    <property type="match status" value="1"/>
</dbReference>
<dbReference type="Pfam" id="PF01408">
    <property type="entry name" value="GFO_IDH_MocA"/>
    <property type="match status" value="1"/>
</dbReference>
<dbReference type="InterPro" id="IPR000683">
    <property type="entry name" value="Gfo/Idh/MocA-like_OxRdtase_N"/>
</dbReference>
<dbReference type="Gene3D" id="3.30.360.10">
    <property type="entry name" value="Dihydrodipicolinate Reductase, domain 2"/>
    <property type="match status" value="1"/>
</dbReference>
<evidence type="ECO:0000259" key="1">
    <source>
        <dbReference type="Pfam" id="PF01408"/>
    </source>
</evidence>
<dbReference type="PANTHER" id="PTHR42840">
    <property type="entry name" value="NAD(P)-BINDING ROSSMANN-FOLD SUPERFAMILY PROTEIN-RELATED"/>
    <property type="match status" value="1"/>
</dbReference>
<name>A0A1F5Z0Q1_9BACT</name>
<dbReference type="Proteomes" id="UP000179129">
    <property type="component" value="Unassembled WGS sequence"/>
</dbReference>
<feature type="domain" description="Gfo/Idh/MocA-like oxidoreductase N-terminal" evidence="1">
    <location>
        <begin position="10"/>
        <end position="67"/>
    </location>
</feature>
<dbReference type="GO" id="GO:0005737">
    <property type="term" value="C:cytoplasm"/>
    <property type="evidence" value="ECO:0007669"/>
    <property type="project" value="TreeGrafter"/>
</dbReference>
<organism evidence="3 4">
    <name type="scientific">Candidatus Glassbacteria bacterium RIFCSPLOWO2_12_FULL_58_11</name>
    <dbReference type="NCBI Taxonomy" id="1817867"/>
    <lineage>
        <taxon>Bacteria</taxon>
        <taxon>Candidatus Glassiibacteriota</taxon>
    </lineage>
</organism>
<reference evidence="3 4" key="1">
    <citation type="journal article" date="2016" name="Nat. Commun.">
        <title>Thousands of microbial genomes shed light on interconnected biogeochemical processes in an aquifer system.</title>
        <authorList>
            <person name="Anantharaman K."/>
            <person name="Brown C.T."/>
            <person name="Hug L.A."/>
            <person name="Sharon I."/>
            <person name="Castelle C.J."/>
            <person name="Probst A.J."/>
            <person name="Thomas B.C."/>
            <person name="Singh A."/>
            <person name="Wilkins M.J."/>
            <person name="Karaoz U."/>
            <person name="Brodie E.L."/>
            <person name="Williams K.H."/>
            <person name="Hubbard S.S."/>
            <person name="Banfield J.F."/>
        </authorList>
    </citation>
    <scope>NUCLEOTIDE SEQUENCE [LARGE SCALE GENOMIC DNA]</scope>
</reference>
<dbReference type="SUPFAM" id="SSF51735">
    <property type="entry name" value="NAD(P)-binding Rossmann-fold domains"/>
    <property type="match status" value="1"/>
</dbReference>
<accession>A0A1F5Z0Q1</accession>
<dbReference type="AlphaFoldDB" id="A0A1F5Z0Q1"/>
<dbReference type="SUPFAM" id="SSF55347">
    <property type="entry name" value="Glyceraldehyde-3-phosphate dehydrogenase-like, C-terminal domain"/>
    <property type="match status" value="1"/>
</dbReference>
<evidence type="ECO:0000259" key="2">
    <source>
        <dbReference type="Pfam" id="PF22725"/>
    </source>
</evidence>
<dbReference type="InterPro" id="IPR036291">
    <property type="entry name" value="NAD(P)-bd_dom_sf"/>
</dbReference>
<dbReference type="GO" id="GO:0006740">
    <property type="term" value="P:NADPH regeneration"/>
    <property type="evidence" value="ECO:0007669"/>
    <property type="project" value="TreeGrafter"/>
</dbReference>
<dbReference type="EMBL" id="MFIX01000040">
    <property type="protein sequence ID" value="OGG05702.1"/>
    <property type="molecule type" value="Genomic_DNA"/>
</dbReference>
<feature type="domain" description="GFO/IDH/MocA-like oxidoreductase" evidence="2">
    <location>
        <begin position="78"/>
        <end position="199"/>
    </location>
</feature>